<dbReference type="EMBL" id="WIXP02000009">
    <property type="protein sequence ID" value="KAF6205750.1"/>
    <property type="molecule type" value="Genomic_DNA"/>
</dbReference>
<dbReference type="AlphaFoldDB" id="A0A8S9X9H9"/>
<proteinExistence type="predicted"/>
<feature type="region of interest" description="Disordered" evidence="1">
    <location>
        <begin position="85"/>
        <end position="179"/>
    </location>
</feature>
<feature type="compositionally biased region" description="Basic and acidic residues" evidence="1">
    <location>
        <begin position="163"/>
        <end position="179"/>
    </location>
</feature>
<accession>A0A8S9X9H9</accession>
<organism evidence="2 3">
    <name type="scientific">Apolygus lucorum</name>
    <name type="common">Small green plant bug</name>
    <name type="synonym">Lygocoris lucorum</name>
    <dbReference type="NCBI Taxonomy" id="248454"/>
    <lineage>
        <taxon>Eukaryota</taxon>
        <taxon>Metazoa</taxon>
        <taxon>Ecdysozoa</taxon>
        <taxon>Arthropoda</taxon>
        <taxon>Hexapoda</taxon>
        <taxon>Insecta</taxon>
        <taxon>Pterygota</taxon>
        <taxon>Neoptera</taxon>
        <taxon>Paraneoptera</taxon>
        <taxon>Hemiptera</taxon>
        <taxon>Heteroptera</taxon>
        <taxon>Panheteroptera</taxon>
        <taxon>Cimicomorpha</taxon>
        <taxon>Miridae</taxon>
        <taxon>Mirini</taxon>
        <taxon>Apolygus</taxon>
    </lineage>
</organism>
<dbReference type="OrthoDB" id="6776127at2759"/>
<feature type="compositionally biased region" description="Acidic residues" evidence="1">
    <location>
        <begin position="139"/>
        <end position="162"/>
    </location>
</feature>
<feature type="compositionally biased region" description="Basic and acidic residues" evidence="1">
    <location>
        <begin position="333"/>
        <end position="354"/>
    </location>
</feature>
<evidence type="ECO:0000256" key="1">
    <source>
        <dbReference type="SAM" id="MobiDB-lite"/>
    </source>
</evidence>
<dbReference type="PANTHER" id="PTHR10773">
    <property type="entry name" value="DNA-DIRECTED RNA POLYMERASES I, II, AND III SUBUNIT RPABC2"/>
    <property type="match status" value="1"/>
</dbReference>
<sequence>MSERTKLMLYKAVQESARKKIYQDGELWEPLPPWAETKCFTTSKLFANFDLSRLATLTDKKTISEITNVNAVANIPLSDVLEQPQCSSQPALSPRISLEPTPESICDKIPSPGDDLEEPSSNYSSLAREYGIDSIDSANDPEYEPDSDYSYSENEEEKGNEEDERRNQKTSHPRTEENGSKKRLCFGLVGINRNITEGLVPYSCSSSTDEVNDDDDEFPRNDNDESLDEDSTKKKPKKVTPQPERWKCNVRKRKRNRGEPYACGKIGEETVKRARMMREPCGNKCRLKCEQKFSYAQRKAIFDRFWGMGDLEKAKMVFSIFHGTTCLQGGTREQSDSQKKENERSFFPEKLFKS</sequence>
<keyword evidence="3" id="KW-1185">Reference proteome</keyword>
<feature type="region of interest" description="Disordered" evidence="1">
    <location>
        <begin position="329"/>
        <end position="354"/>
    </location>
</feature>
<name>A0A8S9X9H9_APOLU</name>
<protein>
    <submittedName>
        <fullName evidence="2">Uncharacterized protein</fullName>
    </submittedName>
</protein>
<reference evidence="2" key="1">
    <citation type="journal article" date="2021" name="Mol. Ecol. Resour.">
        <title>Apolygus lucorum genome provides insights into omnivorousness and mesophyll feeding.</title>
        <authorList>
            <person name="Liu Y."/>
            <person name="Liu H."/>
            <person name="Wang H."/>
            <person name="Huang T."/>
            <person name="Liu B."/>
            <person name="Yang B."/>
            <person name="Yin L."/>
            <person name="Li B."/>
            <person name="Zhang Y."/>
            <person name="Zhang S."/>
            <person name="Jiang F."/>
            <person name="Zhang X."/>
            <person name="Ren Y."/>
            <person name="Wang B."/>
            <person name="Wang S."/>
            <person name="Lu Y."/>
            <person name="Wu K."/>
            <person name="Fan W."/>
            <person name="Wang G."/>
        </authorList>
    </citation>
    <scope>NUCLEOTIDE SEQUENCE</scope>
    <source>
        <strain evidence="2">12Hb</strain>
    </source>
</reference>
<comment type="caution">
    <text evidence="2">The sequence shown here is derived from an EMBL/GenBank/DDBJ whole genome shotgun (WGS) entry which is preliminary data.</text>
</comment>
<gene>
    <name evidence="2" type="ORF">GE061_019923</name>
</gene>
<dbReference type="PANTHER" id="PTHR10773:SF19">
    <property type="match status" value="1"/>
</dbReference>
<evidence type="ECO:0000313" key="2">
    <source>
        <dbReference type="EMBL" id="KAF6205750.1"/>
    </source>
</evidence>
<dbReference type="Proteomes" id="UP000466442">
    <property type="component" value="Linkage Group LG9"/>
</dbReference>
<feature type="region of interest" description="Disordered" evidence="1">
    <location>
        <begin position="199"/>
        <end position="244"/>
    </location>
</feature>
<evidence type="ECO:0000313" key="3">
    <source>
        <dbReference type="Proteomes" id="UP000466442"/>
    </source>
</evidence>